<dbReference type="InterPro" id="IPR036047">
    <property type="entry name" value="F-box-like_dom_sf"/>
</dbReference>
<evidence type="ECO:0000259" key="1">
    <source>
        <dbReference type="Pfam" id="PF00646"/>
    </source>
</evidence>
<dbReference type="SUPFAM" id="SSF81383">
    <property type="entry name" value="F-box domain"/>
    <property type="match status" value="1"/>
</dbReference>
<dbReference type="PANTHER" id="PTHR31672">
    <property type="entry name" value="BNACNNG10540D PROTEIN"/>
    <property type="match status" value="1"/>
</dbReference>
<dbReference type="PANTHER" id="PTHR31672:SF13">
    <property type="entry name" value="F-BOX PROTEIN CPR30-LIKE"/>
    <property type="match status" value="1"/>
</dbReference>
<proteinExistence type="predicted"/>
<name>A0A3P6AQ41_BRACM</name>
<accession>A0A3P6AQ41</accession>
<dbReference type="InterPro" id="IPR001810">
    <property type="entry name" value="F-box_dom"/>
</dbReference>
<dbReference type="EMBL" id="LR031573">
    <property type="protein sequence ID" value="VDC91159.1"/>
    <property type="molecule type" value="Genomic_DNA"/>
</dbReference>
<feature type="domain" description="F-box" evidence="1">
    <location>
        <begin position="63"/>
        <end position="92"/>
    </location>
</feature>
<protein>
    <recommendedName>
        <fullName evidence="1">F-box domain-containing protein</fullName>
    </recommendedName>
</protein>
<gene>
    <name evidence="2" type="ORF">BRAA02T08184Z</name>
</gene>
<dbReference type="AlphaFoldDB" id="A0A3P6AQ41"/>
<dbReference type="InterPro" id="IPR050796">
    <property type="entry name" value="SCF_F-box_component"/>
</dbReference>
<reference evidence="2" key="1">
    <citation type="submission" date="2018-11" db="EMBL/GenBank/DDBJ databases">
        <authorList>
            <consortium name="Genoscope - CEA"/>
            <person name="William W."/>
        </authorList>
    </citation>
    <scope>NUCLEOTIDE SEQUENCE</scope>
</reference>
<organism evidence="2">
    <name type="scientific">Brassica campestris</name>
    <name type="common">Field mustard</name>
    <dbReference type="NCBI Taxonomy" id="3711"/>
    <lineage>
        <taxon>Eukaryota</taxon>
        <taxon>Viridiplantae</taxon>
        <taxon>Streptophyta</taxon>
        <taxon>Embryophyta</taxon>
        <taxon>Tracheophyta</taxon>
        <taxon>Spermatophyta</taxon>
        <taxon>Magnoliopsida</taxon>
        <taxon>eudicotyledons</taxon>
        <taxon>Gunneridae</taxon>
        <taxon>Pentapetalae</taxon>
        <taxon>rosids</taxon>
        <taxon>malvids</taxon>
        <taxon>Brassicales</taxon>
        <taxon>Brassicaceae</taxon>
        <taxon>Brassiceae</taxon>
        <taxon>Brassica</taxon>
    </lineage>
</organism>
<evidence type="ECO:0000313" key="2">
    <source>
        <dbReference type="EMBL" id="VDC91159.1"/>
    </source>
</evidence>
<sequence length="397" mass="46209">MVFQSWRKNRSEDHDTWSESCCCCNMRGEVHDTWSESCCCNMRRKDTALWGWRKKRRRDNDVSLNDDLLEEIMSRLPVKALTRFQVVSKQWRLQEGPAVYHIEPQIDQHARLSGSCDGLVCIFDENNLTSPIIVANPVMVRSQVLPLSQFQRQCLEDKKKSALHFPGLGKDDVTGTYKLVWLHNNQSNYTLSYWFIYIVFDFEVRKWRYVVVNTPSDDVPVFSKGWLYWIIANLTNYEYKILGYNIHTEITTRKQRYSDGLFTNRIVSQATYFLTITMCSLSDRVWVTNNMPDGGMQHFWRIKNTMDSEWESEKMFSIDLNLISPWFKDISTATPFITLKATSKDNKNVLISRLFSSNLVHLLPRPTGKGLGFGSAFTGLSNSIFIPYFQSLLSIVN</sequence>
<dbReference type="Gene3D" id="1.20.1280.50">
    <property type="match status" value="1"/>
</dbReference>
<dbReference type="Pfam" id="PF00646">
    <property type="entry name" value="F-box"/>
    <property type="match status" value="1"/>
</dbReference>